<accession>A0A2I0TFF5</accession>
<keyword evidence="2" id="KW-1185">Reference proteome</keyword>
<proteinExistence type="predicted"/>
<dbReference type="GO" id="GO:0003964">
    <property type="term" value="F:RNA-directed DNA polymerase activity"/>
    <property type="evidence" value="ECO:0007669"/>
    <property type="project" value="UniProtKB-KW"/>
</dbReference>
<sequence length="156" mass="17113">MSKWKPVTSGIPQGSVLGPVLFNIFVGDMDSGIECNLSKFADNTKQCGAVDTLEGRDAIQKGLDRLERSILAFKISNSNPLSRPSFVIPVMNDKRAYALNDQRTCTIKLGICYSFLKDAASETQVKSRILNSAELGQLEQDQEMGLFAEEFNTSGL</sequence>
<dbReference type="Proteomes" id="UP000233556">
    <property type="component" value="Unassembled WGS sequence"/>
</dbReference>
<dbReference type="PANTHER" id="PTHR33332">
    <property type="entry name" value="REVERSE TRANSCRIPTASE DOMAIN-CONTAINING PROTEIN"/>
    <property type="match status" value="1"/>
</dbReference>
<keyword evidence="1" id="KW-0808">Transferase</keyword>
<reference evidence="2" key="1">
    <citation type="submission" date="2017-11" db="EMBL/GenBank/DDBJ databases">
        <authorList>
            <person name="Lima N.C."/>
            <person name="Parody-Merino A.M."/>
            <person name="Battley P.F."/>
            <person name="Fidler A.E."/>
            <person name="Prosdocimi F."/>
        </authorList>
    </citation>
    <scope>NUCLEOTIDE SEQUENCE [LARGE SCALE GENOMIC DNA]</scope>
</reference>
<dbReference type="OrthoDB" id="416454at2759"/>
<organism evidence="1 2">
    <name type="scientific">Limosa lapponica baueri</name>
    <dbReference type="NCBI Taxonomy" id="1758121"/>
    <lineage>
        <taxon>Eukaryota</taxon>
        <taxon>Metazoa</taxon>
        <taxon>Chordata</taxon>
        <taxon>Craniata</taxon>
        <taxon>Vertebrata</taxon>
        <taxon>Euteleostomi</taxon>
        <taxon>Archelosauria</taxon>
        <taxon>Archosauria</taxon>
        <taxon>Dinosauria</taxon>
        <taxon>Saurischia</taxon>
        <taxon>Theropoda</taxon>
        <taxon>Coelurosauria</taxon>
        <taxon>Aves</taxon>
        <taxon>Neognathae</taxon>
        <taxon>Neoaves</taxon>
        <taxon>Charadriiformes</taxon>
        <taxon>Scolopacidae</taxon>
        <taxon>Limosa</taxon>
    </lineage>
</organism>
<reference evidence="2" key="2">
    <citation type="submission" date="2017-12" db="EMBL/GenBank/DDBJ databases">
        <title>Genome sequence of the Bar-tailed Godwit (Limosa lapponica baueri).</title>
        <authorList>
            <person name="Lima N.C.B."/>
            <person name="Parody-Merino A.M."/>
            <person name="Battley P.F."/>
            <person name="Fidler A.E."/>
            <person name="Prosdocimi F."/>
        </authorList>
    </citation>
    <scope>NUCLEOTIDE SEQUENCE [LARGE SCALE GENOMIC DNA]</scope>
</reference>
<keyword evidence="1" id="KW-0695">RNA-directed DNA polymerase</keyword>
<name>A0A2I0TFF5_LIMLA</name>
<dbReference type="AlphaFoldDB" id="A0A2I0TFF5"/>
<dbReference type="EMBL" id="KZ511161">
    <property type="protein sequence ID" value="PKU32534.1"/>
    <property type="molecule type" value="Genomic_DNA"/>
</dbReference>
<keyword evidence="1" id="KW-0548">Nucleotidyltransferase</keyword>
<evidence type="ECO:0000313" key="1">
    <source>
        <dbReference type="EMBL" id="PKU32534.1"/>
    </source>
</evidence>
<protein>
    <submittedName>
        <fullName evidence="1">Rna-directed dna polymerase from mobile element jockey-like</fullName>
    </submittedName>
</protein>
<evidence type="ECO:0000313" key="2">
    <source>
        <dbReference type="Proteomes" id="UP000233556"/>
    </source>
</evidence>
<gene>
    <name evidence="1" type="ORF">llap_17162</name>
</gene>